<evidence type="ECO:0000313" key="1">
    <source>
        <dbReference type="EMBL" id="ADE16765.1"/>
    </source>
</evidence>
<dbReference type="AlphaFoldDB" id="D5C2U0"/>
<dbReference type="Proteomes" id="UP000001844">
    <property type="component" value="Chromosome"/>
</dbReference>
<sequence length="311" mass="34808">MTQHRGPNLATSIRQRLLNEARETDRPFNEVLQYFAMERFLYRLSKSDHADKFVLKGALMFTVWQAPVMRPTLDIDLLGITDNDVEAIVAVMRDICRQDVETDGLAFDVAGVEGERIVEDADYAGVRVRFRGTLGTARITMQLDIGFGDVVVPKPEAADYPTILDLPAPRLRGYSRESAVAEKFEAMVKLGVVNSRVKDFFDIWLLSRRFDFDGRTMAQALTETFVTRDTTIPAEPVALTGDFGNDAGRQDQWRGFIRRSRLQNVPSSFAEIVEAVAVFLGPVTKALAAGERFQGSWKAPGPWRGHYAGNT</sequence>
<dbReference type="RefSeq" id="WP_013034614.1">
    <property type="nucleotide sequence ID" value="NC_013960.1"/>
</dbReference>
<dbReference type="InterPro" id="IPR014942">
    <property type="entry name" value="AbiEii"/>
</dbReference>
<dbReference type="Pfam" id="PF08843">
    <property type="entry name" value="AbiEii"/>
    <property type="match status" value="1"/>
</dbReference>
<dbReference type="EMBL" id="CP001798">
    <property type="protein sequence ID" value="ADE16765.1"/>
    <property type="molecule type" value="Genomic_DNA"/>
</dbReference>
<organism evidence="1 2">
    <name type="scientific">Nitrosococcus halophilus (strain Nc4)</name>
    <dbReference type="NCBI Taxonomy" id="472759"/>
    <lineage>
        <taxon>Bacteria</taxon>
        <taxon>Pseudomonadati</taxon>
        <taxon>Pseudomonadota</taxon>
        <taxon>Gammaproteobacteria</taxon>
        <taxon>Chromatiales</taxon>
        <taxon>Chromatiaceae</taxon>
        <taxon>Nitrosococcus</taxon>
    </lineage>
</organism>
<keyword evidence="2" id="KW-1185">Reference proteome</keyword>
<evidence type="ECO:0000313" key="2">
    <source>
        <dbReference type="Proteomes" id="UP000001844"/>
    </source>
</evidence>
<dbReference type="KEGG" id="nhl:Nhal_3749"/>
<reference evidence="2" key="1">
    <citation type="submission" date="2010-04" db="EMBL/GenBank/DDBJ databases">
        <title>Complete genome sequence of Nitrosococcus halophilus Nc4, a salt-adapted, aerobic obligate ammonia-oxidizing sulfur purple bacterium.</title>
        <authorList>
            <consortium name="US DOE Joint Genome Institute"/>
            <person name="Campbell M.A."/>
            <person name="Malfatti S.A."/>
            <person name="Chain P.S.G."/>
            <person name="Heidelberg J.F."/>
            <person name="Ward B.B."/>
            <person name="Klotz M.G."/>
        </authorList>
    </citation>
    <scope>NUCLEOTIDE SEQUENCE [LARGE SCALE GENOMIC DNA]</scope>
    <source>
        <strain evidence="2">Nc4</strain>
    </source>
</reference>
<dbReference type="eggNOG" id="COG2253">
    <property type="taxonomic scope" value="Bacteria"/>
</dbReference>
<accession>D5C2U0</accession>
<proteinExistence type="predicted"/>
<gene>
    <name evidence="1" type="ordered locus">Nhal_3749</name>
</gene>
<dbReference type="HOGENOM" id="CLU_067323_0_0_6"/>
<protein>
    <recommendedName>
        <fullName evidence="3">Nucleotidyl transferase AbiEii/AbiGii toxin family protein</fullName>
    </recommendedName>
</protein>
<name>D5C2U0_NITHN</name>
<evidence type="ECO:0008006" key="3">
    <source>
        <dbReference type="Google" id="ProtNLM"/>
    </source>
</evidence>